<feature type="transmembrane region" description="Helical" evidence="1">
    <location>
        <begin position="20"/>
        <end position="40"/>
    </location>
</feature>
<gene>
    <name evidence="2" type="ORF">QEG99_00275</name>
</gene>
<feature type="transmembrane region" description="Helical" evidence="1">
    <location>
        <begin position="60"/>
        <end position="83"/>
    </location>
</feature>
<sequence>MSFIKQINFSNIRKEKWFYIVLWILFSILLVTVVMLLTLYKVDGANLDAVNLRANIIAGFVLVFVLVFFAAIISTVVVHGFLLKKGKGSKK</sequence>
<keyword evidence="1" id="KW-0812">Transmembrane</keyword>
<dbReference type="EMBL" id="CP122979">
    <property type="protein sequence ID" value="WGI36711.1"/>
    <property type="molecule type" value="Genomic_DNA"/>
</dbReference>
<name>A0ABY8LTZ9_9BACT</name>
<dbReference type="RefSeq" id="WP_280102013.1">
    <property type="nucleotide sequence ID" value="NZ_CP122979.1"/>
</dbReference>
<evidence type="ECO:0000313" key="2">
    <source>
        <dbReference type="EMBL" id="WGI36711.1"/>
    </source>
</evidence>
<dbReference type="Proteomes" id="UP001179842">
    <property type="component" value="Chromosome"/>
</dbReference>
<evidence type="ECO:0000256" key="1">
    <source>
        <dbReference type="SAM" id="Phobius"/>
    </source>
</evidence>
<reference evidence="2" key="1">
    <citation type="submission" date="2023-04" db="EMBL/GenBank/DDBJ databases">
        <title>Completed genome of Mycoplasma lagogenitalium type strain 12MS.</title>
        <authorList>
            <person name="Spergser J."/>
        </authorList>
    </citation>
    <scope>NUCLEOTIDE SEQUENCE</scope>
    <source>
        <strain evidence="2">12MS</strain>
    </source>
</reference>
<evidence type="ECO:0000313" key="3">
    <source>
        <dbReference type="Proteomes" id="UP001179842"/>
    </source>
</evidence>
<proteinExistence type="predicted"/>
<protein>
    <recommendedName>
        <fullName evidence="4">DUF3923 family protein</fullName>
    </recommendedName>
</protein>
<organism evidence="2 3">
    <name type="scientific">Mesomycoplasma lagogenitalium</name>
    <dbReference type="NCBI Taxonomy" id="171286"/>
    <lineage>
        <taxon>Bacteria</taxon>
        <taxon>Bacillati</taxon>
        <taxon>Mycoplasmatota</taxon>
        <taxon>Mycoplasmoidales</taxon>
        <taxon>Metamycoplasmataceae</taxon>
        <taxon>Mesomycoplasma</taxon>
    </lineage>
</organism>
<keyword evidence="3" id="KW-1185">Reference proteome</keyword>
<keyword evidence="1" id="KW-1133">Transmembrane helix</keyword>
<accession>A0ABY8LTZ9</accession>
<keyword evidence="1" id="KW-0472">Membrane</keyword>
<evidence type="ECO:0008006" key="4">
    <source>
        <dbReference type="Google" id="ProtNLM"/>
    </source>
</evidence>